<dbReference type="EMBL" id="CAADRA010005362">
    <property type="protein sequence ID" value="VFT89027.1"/>
    <property type="molecule type" value="Genomic_DNA"/>
</dbReference>
<dbReference type="EMBL" id="VJMH01005341">
    <property type="protein sequence ID" value="KAF0697179.1"/>
    <property type="molecule type" value="Genomic_DNA"/>
</dbReference>
<gene>
    <name evidence="3" type="primary">Aste57867_12173</name>
    <name evidence="2" type="ORF">As57867_012128</name>
    <name evidence="3" type="ORF">ASTE57867_12173</name>
</gene>
<evidence type="ECO:0000313" key="4">
    <source>
        <dbReference type="Proteomes" id="UP000332933"/>
    </source>
</evidence>
<name>A0A485KVA8_9STRA</name>
<reference evidence="2" key="2">
    <citation type="submission" date="2019-06" db="EMBL/GenBank/DDBJ databases">
        <title>Genomics analysis of Aphanomyces spp. identifies a new class of oomycete effector associated with host adaptation.</title>
        <authorList>
            <person name="Gaulin E."/>
        </authorList>
    </citation>
    <scope>NUCLEOTIDE SEQUENCE</scope>
    <source>
        <strain evidence="2">CBS 578.67</strain>
    </source>
</reference>
<protein>
    <submittedName>
        <fullName evidence="3">Aste57867_12173 protein</fullName>
    </submittedName>
</protein>
<evidence type="ECO:0000256" key="1">
    <source>
        <dbReference type="SAM" id="MobiDB-lite"/>
    </source>
</evidence>
<dbReference type="Proteomes" id="UP000332933">
    <property type="component" value="Unassembled WGS sequence"/>
</dbReference>
<proteinExistence type="predicted"/>
<sequence>MELFNLLSDIDFDASLSAISASSQPTTESDDLIAEAGLSPFDPDFTIDFSDPPSSPQSSEHSIALIEDISDGDGASSVTTPGTVHQLASRPVHSRARLGSPLPPHIDLDAAHDSVLVQFVTHQTLRAAFLACLKRHLDSVKQTHTGLLLPHECLSMLRYEARVMSWMYLLQHVRPGGAVDALGVLVPNHVLTHRIYLPHLSTLPALWHAKAKAFHTLTHHVDAIQAIGDATASAFCRCDCRVCRRLSFT</sequence>
<dbReference type="AlphaFoldDB" id="A0A485KVA8"/>
<keyword evidence="4" id="KW-1185">Reference proteome</keyword>
<organism evidence="3 4">
    <name type="scientific">Aphanomyces stellatus</name>
    <dbReference type="NCBI Taxonomy" id="120398"/>
    <lineage>
        <taxon>Eukaryota</taxon>
        <taxon>Sar</taxon>
        <taxon>Stramenopiles</taxon>
        <taxon>Oomycota</taxon>
        <taxon>Saprolegniomycetes</taxon>
        <taxon>Saprolegniales</taxon>
        <taxon>Verrucalvaceae</taxon>
        <taxon>Aphanomyces</taxon>
    </lineage>
</organism>
<evidence type="ECO:0000313" key="2">
    <source>
        <dbReference type="EMBL" id="KAF0697179.1"/>
    </source>
</evidence>
<evidence type="ECO:0000313" key="3">
    <source>
        <dbReference type="EMBL" id="VFT89027.1"/>
    </source>
</evidence>
<feature type="region of interest" description="Disordered" evidence="1">
    <location>
        <begin position="75"/>
        <end position="94"/>
    </location>
</feature>
<reference evidence="3 4" key="1">
    <citation type="submission" date="2019-03" db="EMBL/GenBank/DDBJ databases">
        <authorList>
            <person name="Gaulin E."/>
            <person name="Dumas B."/>
        </authorList>
    </citation>
    <scope>NUCLEOTIDE SEQUENCE [LARGE SCALE GENOMIC DNA]</scope>
    <source>
        <strain evidence="3">CBS 568.67</strain>
    </source>
</reference>
<accession>A0A485KVA8</accession>